<name>A0A9P4IS40_9PEZI</name>
<dbReference type="PANTHER" id="PTHR43162">
    <property type="match status" value="1"/>
</dbReference>
<proteinExistence type="predicted"/>
<comment type="caution">
    <text evidence="2">The sequence shown here is derived from an EMBL/GenBank/DDBJ whole genome shotgun (WGS) entry which is preliminary data.</text>
</comment>
<reference evidence="2" key="1">
    <citation type="journal article" date="2020" name="Stud. Mycol.">
        <title>101 Dothideomycetes genomes: a test case for predicting lifestyles and emergence of pathogens.</title>
        <authorList>
            <person name="Haridas S."/>
            <person name="Albert R."/>
            <person name="Binder M."/>
            <person name="Bloem J."/>
            <person name="Labutti K."/>
            <person name="Salamov A."/>
            <person name="Andreopoulos B."/>
            <person name="Baker S."/>
            <person name="Barry K."/>
            <person name="Bills G."/>
            <person name="Bluhm B."/>
            <person name="Cannon C."/>
            <person name="Castanera R."/>
            <person name="Culley D."/>
            <person name="Daum C."/>
            <person name="Ezra D."/>
            <person name="Gonzalez J."/>
            <person name="Henrissat B."/>
            <person name="Kuo A."/>
            <person name="Liang C."/>
            <person name="Lipzen A."/>
            <person name="Lutzoni F."/>
            <person name="Magnuson J."/>
            <person name="Mondo S."/>
            <person name="Nolan M."/>
            <person name="Ohm R."/>
            <person name="Pangilinan J."/>
            <person name="Park H.-J."/>
            <person name="Ramirez L."/>
            <person name="Alfaro M."/>
            <person name="Sun H."/>
            <person name="Tritt A."/>
            <person name="Yoshinaga Y."/>
            <person name="Zwiers L.-H."/>
            <person name="Turgeon B."/>
            <person name="Goodwin S."/>
            <person name="Spatafora J."/>
            <person name="Crous P."/>
            <person name="Grigoriev I."/>
        </authorList>
    </citation>
    <scope>NUCLEOTIDE SEQUENCE</scope>
    <source>
        <strain evidence="2">CBS 133067</strain>
    </source>
</reference>
<keyword evidence="3" id="KW-1185">Reference proteome</keyword>
<evidence type="ECO:0000313" key="2">
    <source>
        <dbReference type="EMBL" id="KAF2105142.1"/>
    </source>
</evidence>
<dbReference type="Proteomes" id="UP000799772">
    <property type="component" value="Unassembled WGS sequence"/>
</dbReference>
<feature type="domain" description="NmrA-like" evidence="1">
    <location>
        <begin position="5"/>
        <end position="312"/>
    </location>
</feature>
<organism evidence="2 3">
    <name type="scientific">Rhizodiscina lignyota</name>
    <dbReference type="NCBI Taxonomy" id="1504668"/>
    <lineage>
        <taxon>Eukaryota</taxon>
        <taxon>Fungi</taxon>
        <taxon>Dikarya</taxon>
        <taxon>Ascomycota</taxon>
        <taxon>Pezizomycotina</taxon>
        <taxon>Dothideomycetes</taxon>
        <taxon>Pleosporomycetidae</taxon>
        <taxon>Aulographales</taxon>
        <taxon>Rhizodiscinaceae</taxon>
        <taxon>Rhizodiscina</taxon>
    </lineage>
</organism>
<protein>
    <submittedName>
        <fullName evidence="2">NAD(P)-binding protein</fullName>
    </submittedName>
</protein>
<dbReference type="InterPro" id="IPR036291">
    <property type="entry name" value="NAD(P)-bd_dom_sf"/>
</dbReference>
<gene>
    <name evidence="2" type="ORF">NA57DRAFT_30255</name>
</gene>
<dbReference type="InterPro" id="IPR051604">
    <property type="entry name" value="Ergot_Alk_Oxidoreductase"/>
</dbReference>
<dbReference type="AlphaFoldDB" id="A0A9P4IS40"/>
<dbReference type="SUPFAM" id="SSF51735">
    <property type="entry name" value="NAD(P)-binding Rossmann-fold domains"/>
    <property type="match status" value="1"/>
</dbReference>
<dbReference type="OrthoDB" id="419598at2759"/>
<evidence type="ECO:0000313" key="3">
    <source>
        <dbReference type="Proteomes" id="UP000799772"/>
    </source>
</evidence>
<dbReference type="EMBL" id="ML978121">
    <property type="protein sequence ID" value="KAF2105142.1"/>
    <property type="molecule type" value="Genomic_DNA"/>
</dbReference>
<evidence type="ECO:0000259" key="1">
    <source>
        <dbReference type="Pfam" id="PF05368"/>
    </source>
</evidence>
<dbReference type="InterPro" id="IPR008030">
    <property type="entry name" value="NmrA-like"/>
</dbReference>
<dbReference type="Gene3D" id="3.40.50.720">
    <property type="entry name" value="NAD(P)-binding Rossmann-like Domain"/>
    <property type="match status" value="1"/>
</dbReference>
<sequence length="322" mass="36108">MSGENLIIFGPTGHVGSAVTRSIHNYGNNKVFLAMRDPQKPIPGLSREQEKERDFERIQADLRNPESIHSVVGTSGAKRAFIYLIHGSTDNMRSSIEALKSAGIEYVVFLSSVSVKGDLRSIQHDNHIPWVHAQVEIALDDVFGHGNFVAIRPAYFANNALWWKKMIAERGEVKLVYPQAKFDNITPTDMGRVAAAFLAGGVEVDESVDEPNSVNLCGPEMISQRDMWGIIGRVLGKNLKITEMDEKEALEVIEKEMGMPALVVPQLIAIYKRRAEEESEGRSGDWFQDAYMRSKENVPKYAGTKPTTLEEWVKENTWEFEA</sequence>
<dbReference type="PANTHER" id="PTHR43162:SF1">
    <property type="entry name" value="PRESTALK A DIFFERENTIATION PROTEIN A"/>
    <property type="match status" value="1"/>
</dbReference>
<dbReference type="Pfam" id="PF05368">
    <property type="entry name" value="NmrA"/>
    <property type="match status" value="1"/>
</dbReference>
<accession>A0A9P4IS40</accession>